<feature type="region of interest" description="Disordered" evidence="1">
    <location>
        <begin position="27"/>
        <end position="53"/>
    </location>
</feature>
<dbReference type="Gramene" id="OMERI11G06100.1">
    <property type="protein sequence ID" value="OMERI11G06100.1"/>
    <property type="gene ID" value="OMERI11G06100"/>
</dbReference>
<dbReference type="Proteomes" id="UP000008021">
    <property type="component" value="Chromosome 11"/>
</dbReference>
<protein>
    <submittedName>
        <fullName evidence="2">Uncharacterized protein</fullName>
    </submittedName>
</protein>
<dbReference type="HOGENOM" id="CLU_1477375_0_0_1"/>
<feature type="compositionally biased region" description="Low complexity" evidence="1">
    <location>
        <begin position="136"/>
        <end position="147"/>
    </location>
</feature>
<dbReference type="AlphaFoldDB" id="A0A0E0F3T8"/>
<reference evidence="2" key="2">
    <citation type="submission" date="2018-05" db="EMBL/GenBank/DDBJ databases">
        <title>OmerRS3 (Oryza meridionalis Reference Sequence Version 3).</title>
        <authorList>
            <person name="Zhang J."/>
            <person name="Kudrna D."/>
            <person name="Lee S."/>
            <person name="Talag J."/>
            <person name="Welchert J."/>
            <person name="Wing R.A."/>
        </authorList>
    </citation>
    <scope>NUCLEOTIDE SEQUENCE [LARGE SCALE GENOMIC DNA]</scope>
    <source>
        <strain evidence="2">cv. OR44</strain>
    </source>
</reference>
<dbReference type="EnsemblPlants" id="OMERI11G06100.1">
    <property type="protein sequence ID" value="OMERI11G06100.1"/>
    <property type="gene ID" value="OMERI11G06100"/>
</dbReference>
<feature type="region of interest" description="Disordered" evidence="1">
    <location>
        <begin position="98"/>
        <end position="183"/>
    </location>
</feature>
<evidence type="ECO:0000256" key="1">
    <source>
        <dbReference type="SAM" id="MobiDB-lite"/>
    </source>
</evidence>
<reference evidence="2" key="1">
    <citation type="submission" date="2015-04" db="UniProtKB">
        <authorList>
            <consortium name="EnsemblPlants"/>
        </authorList>
    </citation>
    <scope>IDENTIFICATION</scope>
</reference>
<name>A0A0E0F3T8_9ORYZ</name>
<evidence type="ECO:0000313" key="2">
    <source>
        <dbReference type="EnsemblPlants" id="OMERI11G06100.1"/>
    </source>
</evidence>
<feature type="compositionally biased region" description="Pro residues" evidence="1">
    <location>
        <begin position="34"/>
        <end position="47"/>
    </location>
</feature>
<feature type="compositionally biased region" description="Basic residues" evidence="1">
    <location>
        <begin position="113"/>
        <end position="124"/>
    </location>
</feature>
<organism evidence="2">
    <name type="scientific">Oryza meridionalis</name>
    <dbReference type="NCBI Taxonomy" id="40149"/>
    <lineage>
        <taxon>Eukaryota</taxon>
        <taxon>Viridiplantae</taxon>
        <taxon>Streptophyta</taxon>
        <taxon>Embryophyta</taxon>
        <taxon>Tracheophyta</taxon>
        <taxon>Spermatophyta</taxon>
        <taxon>Magnoliopsida</taxon>
        <taxon>Liliopsida</taxon>
        <taxon>Poales</taxon>
        <taxon>Poaceae</taxon>
        <taxon>BOP clade</taxon>
        <taxon>Oryzoideae</taxon>
        <taxon>Oryzeae</taxon>
        <taxon>Oryzinae</taxon>
        <taxon>Oryza</taxon>
    </lineage>
</organism>
<proteinExistence type="predicted"/>
<feature type="compositionally biased region" description="Basic and acidic residues" evidence="1">
    <location>
        <begin position="162"/>
        <end position="183"/>
    </location>
</feature>
<evidence type="ECO:0000313" key="3">
    <source>
        <dbReference type="Proteomes" id="UP000008021"/>
    </source>
</evidence>
<keyword evidence="3" id="KW-1185">Reference proteome</keyword>
<sequence length="183" mass="18997">MAVGGSAPRHPSLALLLPSAAGYASVLPSTATTSPPPSTPLPLPPPVGREEALDPLLAASSPAPLPLRAAAASFPELPPRAATASFVVVARRPPTSLRRRIRPPCRRDGWIRPRARGSPRRRGGGRAPPPLPRPSPLADAAAVEATATGGGGVVIEAGGSGEGREERCEKGERWRYREGREKG</sequence>
<feature type="compositionally biased region" description="Gly residues" evidence="1">
    <location>
        <begin position="148"/>
        <end position="161"/>
    </location>
</feature>
<accession>A0A0E0F3T8</accession>